<comment type="caution">
    <text evidence="3">The sequence shown here is derived from an EMBL/GenBank/DDBJ whole genome shotgun (WGS) entry which is preliminary data.</text>
</comment>
<keyword evidence="2" id="KW-1133">Transmembrane helix</keyword>
<evidence type="ECO:0000256" key="2">
    <source>
        <dbReference type="SAM" id="Phobius"/>
    </source>
</evidence>
<proteinExistence type="predicted"/>
<feature type="region of interest" description="Disordered" evidence="1">
    <location>
        <begin position="208"/>
        <end position="231"/>
    </location>
</feature>
<feature type="region of interest" description="Disordered" evidence="1">
    <location>
        <begin position="105"/>
        <end position="156"/>
    </location>
</feature>
<accession>A0AA36MU67</accession>
<evidence type="ECO:0000313" key="3">
    <source>
        <dbReference type="EMBL" id="CAJ1380459.1"/>
    </source>
</evidence>
<reference evidence="3" key="1">
    <citation type="submission" date="2023-08" db="EMBL/GenBank/DDBJ databases">
        <authorList>
            <person name="Chen Y."/>
            <person name="Shah S."/>
            <person name="Dougan E. K."/>
            <person name="Thang M."/>
            <person name="Chan C."/>
        </authorList>
    </citation>
    <scope>NUCLEOTIDE SEQUENCE</scope>
</reference>
<gene>
    <name evidence="3" type="ORF">EVOR1521_LOCUS8393</name>
</gene>
<protein>
    <submittedName>
        <fullName evidence="3">Uncharacterized protein</fullName>
    </submittedName>
</protein>
<dbReference type="Proteomes" id="UP001178507">
    <property type="component" value="Unassembled WGS sequence"/>
</dbReference>
<feature type="compositionally biased region" description="Acidic residues" evidence="1">
    <location>
        <begin position="138"/>
        <end position="151"/>
    </location>
</feature>
<keyword evidence="2" id="KW-0472">Membrane</keyword>
<dbReference type="AlphaFoldDB" id="A0AA36MU67"/>
<keyword evidence="2" id="KW-0812">Transmembrane</keyword>
<dbReference type="EMBL" id="CAUJNA010000713">
    <property type="protein sequence ID" value="CAJ1380459.1"/>
    <property type="molecule type" value="Genomic_DNA"/>
</dbReference>
<name>A0AA36MU67_9DINO</name>
<keyword evidence="4" id="KW-1185">Reference proteome</keyword>
<feature type="transmembrane region" description="Helical" evidence="2">
    <location>
        <begin position="71"/>
        <end position="90"/>
    </location>
</feature>
<evidence type="ECO:0000256" key="1">
    <source>
        <dbReference type="SAM" id="MobiDB-lite"/>
    </source>
</evidence>
<evidence type="ECO:0000313" key="4">
    <source>
        <dbReference type="Proteomes" id="UP001178507"/>
    </source>
</evidence>
<organism evidence="3 4">
    <name type="scientific">Effrenium voratum</name>
    <dbReference type="NCBI Taxonomy" id="2562239"/>
    <lineage>
        <taxon>Eukaryota</taxon>
        <taxon>Sar</taxon>
        <taxon>Alveolata</taxon>
        <taxon>Dinophyceae</taxon>
        <taxon>Suessiales</taxon>
        <taxon>Symbiodiniaceae</taxon>
        <taxon>Effrenium</taxon>
    </lineage>
</organism>
<sequence>MVSLGGWLEAMGETWTPESVGLSQDKMLGELRLLAQQKCHEVWQTSAPQRHALVEMANLKAAEAAVLVNKFPGLAVICAALLCAALLLRWERFFPEAIQRLSSVGRCSAGSPGAKPPDAMPDAPEFRAAQMPNFPGDEPLDEDGDSDEESMDFAQGSTREAIERLAKSELFVPPSWCEEADPKDEEEDLTGQTAELVGTLRELADVNRRRASTSSAPYRRTATFPEVTQSQARRDQVVVITGDSH</sequence>